<feature type="compositionally biased region" description="Polar residues" evidence="2">
    <location>
        <begin position="69"/>
        <end position="78"/>
    </location>
</feature>
<dbReference type="Gene3D" id="3.40.50.720">
    <property type="entry name" value="NAD(P)-binding Rossmann-like Domain"/>
    <property type="match status" value="1"/>
</dbReference>
<dbReference type="InterPro" id="IPR013328">
    <property type="entry name" value="6PGD_dom2"/>
</dbReference>
<dbReference type="SUPFAM" id="SSF51735">
    <property type="entry name" value="NAD(P)-binding Rossmann-fold domains"/>
    <property type="match status" value="1"/>
</dbReference>
<dbReference type="Gene3D" id="1.10.1040.10">
    <property type="entry name" value="N-(1-d-carboxylethyl)-l-norvaline Dehydrogenase, domain 2"/>
    <property type="match status" value="1"/>
</dbReference>
<dbReference type="GO" id="GO:0016616">
    <property type="term" value="F:oxidoreductase activity, acting on the CH-OH group of donors, NAD or NADP as acceptor"/>
    <property type="evidence" value="ECO:0007669"/>
    <property type="project" value="InterPro"/>
</dbReference>
<reference evidence="5 6" key="1">
    <citation type="journal article" date="2005" name="BMC Genomics">
        <title>Bacterial genome adaptation to niches: divergence of the potential virulence genes in three Burkholderia species of different survival strategies.</title>
        <authorList>
            <person name="Kim H.S."/>
            <person name="Schell M.A."/>
            <person name="Yu Y."/>
            <person name="Ulrich R.L."/>
            <person name="Sarria S.H."/>
            <person name="Nierman W.C."/>
            <person name="DeShazer D."/>
        </authorList>
    </citation>
    <scope>NUCLEOTIDE SEQUENCE [LARGE SCALE GENOMIC DNA]</scope>
    <source>
        <strain evidence="6">ATCC 700388 / DSM 13276 / CCUG 48851 / CIP 106301 / E264</strain>
    </source>
</reference>
<feature type="domain" description="3-hydroxyacyl-CoA dehydrogenase C-terminal" evidence="3">
    <location>
        <begin position="262"/>
        <end position="333"/>
    </location>
</feature>
<protein>
    <submittedName>
        <fullName evidence="5">3-hydroxyacyl-CoA dehydrogenase family protein</fullName>
    </submittedName>
</protein>
<dbReference type="AlphaFoldDB" id="Q2SUT0"/>
<dbReference type="InterPro" id="IPR036291">
    <property type="entry name" value="NAD(P)-bd_dom_sf"/>
</dbReference>
<evidence type="ECO:0000256" key="1">
    <source>
        <dbReference type="ARBA" id="ARBA00023002"/>
    </source>
</evidence>
<proteinExistence type="predicted"/>
<dbReference type="InterPro" id="IPR008927">
    <property type="entry name" value="6-PGluconate_DH-like_C_sf"/>
</dbReference>
<evidence type="ECO:0000259" key="4">
    <source>
        <dbReference type="Pfam" id="PF02737"/>
    </source>
</evidence>
<sequence length="388" mass="42057">MSGARRDARDACRSRRRSPARSGRANRNSRMTLRHSCGFFAPGGCARAASRIRRRPTDSAAQRNHGGSMRQSFAHSNTLETPPMEIQRIAVVGAGVIGASWTAFYLSKGFDVAVTDPAPDARTRLDASLANFLGERAGTLAPRVAFEPTLDAALDGADFVQESGPERLDFKRELYRRIDARLPAHVLVASSSSGLKMSDIQTACDAHPERCLIAHPFNPPHLIPLVELVGGAATSAGAIAQAKRFYDGLGKVTIVLNKEMAGHVANRLAAALFREVYHLVGEGVVSVEDADKAVSWGPGLRWGLMGQSLIYHLGGGEGGIAHFLEHLSGPMAEWWRDLGSPSFSPDVDRQLIDALREIQGAHSMRELGAERDRLLVELIDARRDSFLP</sequence>
<gene>
    <name evidence="5" type="ordered locus">BTH_I2807</name>
</gene>
<evidence type="ECO:0000313" key="5">
    <source>
        <dbReference type="EMBL" id="ABC38229.1"/>
    </source>
</evidence>
<dbReference type="GO" id="GO:0006631">
    <property type="term" value="P:fatty acid metabolic process"/>
    <property type="evidence" value="ECO:0007669"/>
    <property type="project" value="InterPro"/>
</dbReference>
<dbReference type="InterPro" id="IPR006108">
    <property type="entry name" value="3HC_DH_C"/>
</dbReference>
<feature type="compositionally biased region" description="Low complexity" evidence="2">
    <location>
        <begin position="20"/>
        <end position="29"/>
    </location>
</feature>
<feature type="compositionally biased region" description="Basic and acidic residues" evidence="2">
    <location>
        <begin position="1"/>
        <end position="13"/>
    </location>
</feature>
<dbReference type="KEGG" id="bte:BTH_I2807"/>
<feature type="region of interest" description="Disordered" evidence="2">
    <location>
        <begin position="48"/>
        <end position="78"/>
    </location>
</feature>
<feature type="region of interest" description="Disordered" evidence="2">
    <location>
        <begin position="1"/>
        <end position="29"/>
    </location>
</feature>
<dbReference type="Proteomes" id="UP000001930">
    <property type="component" value="Chromosome I"/>
</dbReference>
<organism evidence="5 6">
    <name type="scientific">Burkholderia thailandensis (strain ATCC 700388 / DSM 13276 / CCUG 48851 / CIP 106301 / E264)</name>
    <dbReference type="NCBI Taxonomy" id="271848"/>
    <lineage>
        <taxon>Bacteria</taxon>
        <taxon>Pseudomonadati</taxon>
        <taxon>Pseudomonadota</taxon>
        <taxon>Betaproteobacteria</taxon>
        <taxon>Burkholderiales</taxon>
        <taxon>Burkholderiaceae</taxon>
        <taxon>Burkholderia</taxon>
        <taxon>pseudomallei group</taxon>
    </lineage>
</organism>
<dbReference type="Pfam" id="PF02737">
    <property type="entry name" value="3HCDH_N"/>
    <property type="match status" value="1"/>
</dbReference>
<name>Q2SUT0_BURTA</name>
<dbReference type="PANTHER" id="PTHR48075:SF5">
    <property type="entry name" value="3-HYDROXYBUTYRYL-COA DEHYDROGENASE"/>
    <property type="match status" value="1"/>
</dbReference>
<dbReference type="HOGENOM" id="CLU_009834_0_1_4"/>
<keyword evidence="6" id="KW-1185">Reference proteome</keyword>
<evidence type="ECO:0000259" key="3">
    <source>
        <dbReference type="Pfam" id="PF00725"/>
    </source>
</evidence>
<feature type="domain" description="3-hydroxyacyl-CoA dehydrogenase NAD binding" evidence="4">
    <location>
        <begin position="89"/>
        <end position="258"/>
    </location>
</feature>
<evidence type="ECO:0000313" key="6">
    <source>
        <dbReference type="Proteomes" id="UP000001930"/>
    </source>
</evidence>
<dbReference type="InterPro" id="IPR006176">
    <property type="entry name" value="3-OHacyl-CoA_DH_NAD-bd"/>
</dbReference>
<keyword evidence="1" id="KW-0560">Oxidoreductase</keyword>
<dbReference type="Pfam" id="PF00725">
    <property type="entry name" value="3HCDH"/>
    <property type="match status" value="1"/>
</dbReference>
<dbReference type="EMBL" id="CP000086">
    <property type="protein sequence ID" value="ABC38229.1"/>
    <property type="molecule type" value="Genomic_DNA"/>
</dbReference>
<dbReference type="PANTHER" id="PTHR48075">
    <property type="entry name" value="3-HYDROXYACYL-COA DEHYDROGENASE FAMILY PROTEIN"/>
    <property type="match status" value="1"/>
</dbReference>
<evidence type="ECO:0000256" key="2">
    <source>
        <dbReference type="SAM" id="MobiDB-lite"/>
    </source>
</evidence>
<dbReference type="GO" id="GO:0070403">
    <property type="term" value="F:NAD+ binding"/>
    <property type="evidence" value="ECO:0007669"/>
    <property type="project" value="InterPro"/>
</dbReference>
<accession>Q2SUT0</accession>
<dbReference type="SUPFAM" id="SSF48179">
    <property type="entry name" value="6-phosphogluconate dehydrogenase C-terminal domain-like"/>
    <property type="match status" value="1"/>
</dbReference>